<name>A0A7X5HUN9_9FIRM</name>
<dbReference type="Proteomes" id="UP000461585">
    <property type="component" value="Unassembled WGS sequence"/>
</dbReference>
<evidence type="ECO:0000313" key="4">
    <source>
        <dbReference type="Proteomes" id="UP000461585"/>
    </source>
</evidence>
<evidence type="ECO:0000313" key="3">
    <source>
        <dbReference type="EMBL" id="NDL66988.1"/>
    </source>
</evidence>
<evidence type="ECO:0000259" key="2">
    <source>
        <dbReference type="Pfam" id="PF00248"/>
    </source>
</evidence>
<dbReference type="GO" id="GO:0016491">
    <property type="term" value="F:oxidoreductase activity"/>
    <property type="evidence" value="ECO:0007669"/>
    <property type="project" value="UniProtKB-KW"/>
</dbReference>
<dbReference type="InterPro" id="IPR036812">
    <property type="entry name" value="NAD(P)_OxRdtase_dom_sf"/>
</dbReference>
<dbReference type="Gene3D" id="3.20.20.100">
    <property type="entry name" value="NADP-dependent oxidoreductase domain"/>
    <property type="match status" value="1"/>
</dbReference>
<dbReference type="Pfam" id="PF00248">
    <property type="entry name" value="Aldo_ket_red"/>
    <property type="match status" value="1"/>
</dbReference>
<dbReference type="GO" id="GO:0005829">
    <property type="term" value="C:cytosol"/>
    <property type="evidence" value="ECO:0007669"/>
    <property type="project" value="TreeGrafter"/>
</dbReference>
<sequence>MRFVELKKAGIDISVVGLGTNFVGGHNLYNNVSEDAGIRLTKTALELGINYFDTADAYGLGRSEELLGQVLKGRRSEAVVATKGGIQWFEDGSTRMNNRPAYLRQALEDSLRRLMTDHVDIYYIHWPDNETPVAEAVGEVMRLKEEGKVRAIGVSNFSLEQLKEAVGAGDIDLTQLPYSMLDRAIEKDLLPFCVEQGISVAPYGPLAYGILGGRYGKDFKLDPKDWRNGIPLFKPENFQENLRKADALKEMARTKGTIPPNLALAWLLHQEGIDAVIPGAKTPEQVIENAKAADVLLSGAELDAIGGILG</sequence>
<dbReference type="FunFam" id="3.20.20.100:FF:000004">
    <property type="entry name" value="Oxidoreductase, aldo/keto reductase"/>
    <property type="match status" value="1"/>
</dbReference>
<accession>A0A7X5HUN9</accession>
<dbReference type="AlphaFoldDB" id="A0A7X5HUN9"/>
<comment type="caution">
    <text evidence="3">The sequence shown here is derived from an EMBL/GenBank/DDBJ whole genome shotgun (WGS) entry which is preliminary data.</text>
</comment>
<organism evidence="3 4">
    <name type="scientific">Anaerotalea alkaliphila</name>
    <dbReference type="NCBI Taxonomy" id="2662126"/>
    <lineage>
        <taxon>Bacteria</taxon>
        <taxon>Bacillati</taxon>
        <taxon>Bacillota</taxon>
        <taxon>Clostridia</taxon>
        <taxon>Eubacteriales</taxon>
        <taxon>Anaerotalea</taxon>
    </lineage>
</organism>
<protein>
    <submittedName>
        <fullName evidence="3">Aldo/keto reductase</fullName>
    </submittedName>
</protein>
<evidence type="ECO:0000256" key="1">
    <source>
        <dbReference type="ARBA" id="ARBA00023002"/>
    </source>
</evidence>
<keyword evidence="4" id="KW-1185">Reference proteome</keyword>
<dbReference type="PROSITE" id="PS00062">
    <property type="entry name" value="ALDOKETO_REDUCTASE_2"/>
    <property type="match status" value="1"/>
</dbReference>
<dbReference type="InterPro" id="IPR020471">
    <property type="entry name" value="AKR"/>
</dbReference>
<dbReference type="PANTHER" id="PTHR43364:SF4">
    <property type="entry name" value="NAD(P)-LINKED OXIDOREDUCTASE SUPERFAMILY PROTEIN"/>
    <property type="match status" value="1"/>
</dbReference>
<dbReference type="EMBL" id="JAAEEH010000008">
    <property type="protein sequence ID" value="NDL66988.1"/>
    <property type="molecule type" value="Genomic_DNA"/>
</dbReference>
<gene>
    <name evidence="3" type="ORF">GXN74_04395</name>
</gene>
<dbReference type="RefSeq" id="WP_162369714.1">
    <property type="nucleotide sequence ID" value="NZ_JAAEEH010000008.1"/>
</dbReference>
<dbReference type="PRINTS" id="PR00069">
    <property type="entry name" value="ALDKETRDTASE"/>
</dbReference>
<dbReference type="PANTHER" id="PTHR43364">
    <property type="entry name" value="NADH-SPECIFIC METHYLGLYOXAL REDUCTASE-RELATED"/>
    <property type="match status" value="1"/>
</dbReference>
<keyword evidence="1" id="KW-0560">Oxidoreductase</keyword>
<dbReference type="SUPFAM" id="SSF51430">
    <property type="entry name" value="NAD(P)-linked oxidoreductase"/>
    <property type="match status" value="1"/>
</dbReference>
<feature type="domain" description="NADP-dependent oxidoreductase" evidence="2">
    <location>
        <begin position="16"/>
        <end position="305"/>
    </location>
</feature>
<dbReference type="InterPro" id="IPR050523">
    <property type="entry name" value="AKR_Detox_Biosynth"/>
</dbReference>
<dbReference type="InterPro" id="IPR018170">
    <property type="entry name" value="Aldo/ket_reductase_CS"/>
</dbReference>
<proteinExistence type="predicted"/>
<dbReference type="InterPro" id="IPR023210">
    <property type="entry name" value="NADP_OxRdtase_dom"/>
</dbReference>
<reference evidence="3 4" key="1">
    <citation type="submission" date="2020-01" db="EMBL/GenBank/DDBJ databases">
        <title>Anaeroalcalibacter tamaniensis gen. nov., sp. nov., moderately halophilic strictly anaerobic fermenter bacterium from mud volcano of Taman peninsula.</title>
        <authorList>
            <person name="Frolova A."/>
            <person name="Merkel A.Y."/>
            <person name="Slobodkin A.I."/>
        </authorList>
    </citation>
    <scope>NUCLEOTIDE SEQUENCE [LARGE SCALE GENOMIC DNA]</scope>
    <source>
        <strain evidence="3 4">F-3ap</strain>
    </source>
</reference>